<dbReference type="Proteomes" id="UP000032142">
    <property type="component" value="Unassembled WGS sequence"/>
</dbReference>
<accession>A0A0B0PAU2</accession>
<keyword evidence="2" id="KW-1185">Reference proteome</keyword>
<organism evidence="1 2">
    <name type="scientific">Gossypium arboreum</name>
    <name type="common">Tree cotton</name>
    <name type="synonym">Gossypium nanking</name>
    <dbReference type="NCBI Taxonomy" id="29729"/>
    <lineage>
        <taxon>Eukaryota</taxon>
        <taxon>Viridiplantae</taxon>
        <taxon>Streptophyta</taxon>
        <taxon>Embryophyta</taxon>
        <taxon>Tracheophyta</taxon>
        <taxon>Spermatophyta</taxon>
        <taxon>Magnoliopsida</taxon>
        <taxon>eudicotyledons</taxon>
        <taxon>Gunneridae</taxon>
        <taxon>Pentapetalae</taxon>
        <taxon>rosids</taxon>
        <taxon>malvids</taxon>
        <taxon>Malvales</taxon>
        <taxon>Malvaceae</taxon>
        <taxon>Malvoideae</taxon>
        <taxon>Gossypium</taxon>
    </lineage>
</organism>
<name>A0A0B0PAU2_GOSAR</name>
<evidence type="ECO:0000313" key="1">
    <source>
        <dbReference type="EMBL" id="KHG20411.1"/>
    </source>
</evidence>
<sequence>MGVCGLACGQLCDTSQFQPRPKRTGVSCGRVDKSVCMPLFSTA</sequence>
<dbReference type="AlphaFoldDB" id="A0A0B0PAU2"/>
<protein>
    <submittedName>
        <fullName evidence="1">Uncharacterized protein</fullName>
    </submittedName>
</protein>
<proteinExistence type="predicted"/>
<gene>
    <name evidence="1" type="ORF">F383_26050</name>
</gene>
<dbReference type="EMBL" id="KN415652">
    <property type="protein sequence ID" value="KHG20411.1"/>
    <property type="molecule type" value="Genomic_DNA"/>
</dbReference>
<reference evidence="2" key="1">
    <citation type="submission" date="2014-09" db="EMBL/GenBank/DDBJ databases">
        <authorList>
            <person name="Mudge J."/>
            <person name="Ramaraj T."/>
            <person name="Lindquist I.E."/>
            <person name="Bharti A.K."/>
            <person name="Sundararajan A."/>
            <person name="Cameron C.T."/>
            <person name="Woodward J.E."/>
            <person name="May G.D."/>
            <person name="Brubaker C."/>
            <person name="Broadhvest J."/>
            <person name="Wilkins T.A."/>
        </authorList>
    </citation>
    <scope>NUCLEOTIDE SEQUENCE</scope>
    <source>
        <strain evidence="2">cv. AKA8401</strain>
    </source>
</reference>
<evidence type="ECO:0000313" key="2">
    <source>
        <dbReference type="Proteomes" id="UP000032142"/>
    </source>
</evidence>